<dbReference type="Proteomes" id="UP000016638">
    <property type="component" value="Unassembled WGS sequence"/>
</dbReference>
<feature type="region of interest" description="Disordered" evidence="1">
    <location>
        <begin position="303"/>
        <end position="370"/>
    </location>
</feature>
<protein>
    <submittedName>
        <fullName evidence="3">Uncharacterized protein</fullName>
    </submittedName>
</protein>
<feature type="compositionally biased region" description="Basic residues" evidence="1">
    <location>
        <begin position="186"/>
        <end position="214"/>
    </location>
</feature>
<feature type="compositionally biased region" description="Low complexity" evidence="1">
    <location>
        <begin position="219"/>
        <end position="232"/>
    </location>
</feature>
<feature type="region of interest" description="Disordered" evidence="1">
    <location>
        <begin position="439"/>
        <end position="461"/>
    </location>
</feature>
<feature type="compositionally biased region" description="Basic residues" evidence="1">
    <location>
        <begin position="322"/>
        <end position="333"/>
    </location>
</feature>
<feature type="region of interest" description="Disordered" evidence="1">
    <location>
        <begin position="527"/>
        <end position="561"/>
    </location>
</feature>
<accession>U2V048</accession>
<evidence type="ECO:0000256" key="2">
    <source>
        <dbReference type="SAM" id="Phobius"/>
    </source>
</evidence>
<sequence length="561" mass="58944">MASLAPLLRVQALGAFGVGRLMNDHDPKARRRLALAAVGVALLAVYVVAYMWAVGQAFVALGAAGALPGLAVAAVGVGCVFSTFAKANGLLFRFRDFDLVVSMPAPLWAVVVSRVAPLYGMGLVCSLVLGAPLMAAYLPVVGVTPAGVITALLVLLLAPALPVALALAASFCVAWAASRTPRPCARHRRRARDGRHRGGGHARHGRRGRVRPGRPRCPCPHGRAAEGSRVGAVAARRMGGGRDGGERARACAVRGRLGGGHCRRQRRADTLSGAHELPALRRGPAPSEKCVRKGGCPAEALRRAGPQGAQAVDGGPDIPHEHRTRPHPRARRRYNGDRGWPGGHRVGNERFGGEPRGDHRPDGGGASLGPGVLHGDDVTHCLVDLARGECALDRPDRAGVLLHDSRCEAGAEPARHGTCFRDCRDDRRRWGREDAARRHPVRHGPAGGGCPGLMPGRLPGRTASPLRVVECVRAGQALGERGHLRRRGLPRDACRGCGDAACGRLGFRGGNGRRAGGPRGGRVCREGRDARPAPRPVTDGMDGVMARMAHDGRSSEGEGPS</sequence>
<proteinExistence type="predicted"/>
<feature type="region of interest" description="Disordered" evidence="1">
    <location>
        <begin position="186"/>
        <end position="232"/>
    </location>
</feature>
<dbReference type="PATRIC" id="fig|1125712.3.peg.1075"/>
<organism evidence="3 4">
    <name type="scientific">Olsenella profusa F0195</name>
    <dbReference type="NCBI Taxonomy" id="1125712"/>
    <lineage>
        <taxon>Bacteria</taxon>
        <taxon>Bacillati</taxon>
        <taxon>Actinomycetota</taxon>
        <taxon>Coriobacteriia</taxon>
        <taxon>Coriobacteriales</taxon>
        <taxon>Atopobiaceae</taxon>
        <taxon>Olsenella</taxon>
    </lineage>
</organism>
<feature type="transmembrane region" description="Helical" evidence="2">
    <location>
        <begin position="152"/>
        <end position="177"/>
    </location>
</feature>
<comment type="caution">
    <text evidence="3">The sequence shown here is derived from an EMBL/GenBank/DDBJ whole genome shotgun (WGS) entry which is preliminary data.</text>
</comment>
<feature type="transmembrane region" description="Helical" evidence="2">
    <location>
        <begin position="97"/>
        <end position="115"/>
    </location>
</feature>
<gene>
    <name evidence="3" type="ORF">HMPREF1316_0454</name>
</gene>
<feature type="compositionally biased region" description="Basic and acidic residues" evidence="1">
    <location>
        <begin position="346"/>
        <end position="362"/>
    </location>
</feature>
<name>U2V048_9ACTN</name>
<keyword evidence="2" id="KW-0812">Transmembrane</keyword>
<dbReference type="STRING" id="1125712.HMPREF1316_0454"/>
<reference evidence="3 4" key="1">
    <citation type="submission" date="2013-08" db="EMBL/GenBank/DDBJ databases">
        <authorList>
            <person name="Durkin A.S."/>
            <person name="Haft D.R."/>
            <person name="McCorrison J."/>
            <person name="Torralba M."/>
            <person name="Gillis M."/>
            <person name="Haft D.H."/>
            <person name="Methe B."/>
            <person name="Sutton G."/>
            <person name="Nelson K.E."/>
        </authorList>
    </citation>
    <scope>NUCLEOTIDE SEQUENCE [LARGE SCALE GENOMIC DNA]</scope>
    <source>
        <strain evidence="3 4">F0195</strain>
    </source>
</reference>
<feature type="transmembrane region" description="Helical" evidence="2">
    <location>
        <begin position="33"/>
        <end position="53"/>
    </location>
</feature>
<evidence type="ECO:0000256" key="1">
    <source>
        <dbReference type="SAM" id="MobiDB-lite"/>
    </source>
</evidence>
<dbReference type="EMBL" id="AWEZ01000043">
    <property type="protein sequence ID" value="ERL08727.1"/>
    <property type="molecule type" value="Genomic_DNA"/>
</dbReference>
<feature type="transmembrane region" description="Helical" evidence="2">
    <location>
        <begin position="59"/>
        <end position="85"/>
    </location>
</feature>
<keyword evidence="2" id="KW-1133">Transmembrane helix</keyword>
<evidence type="ECO:0000313" key="4">
    <source>
        <dbReference type="Proteomes" id="UP000016638"/>
    </source>
</evidence>
<feature type="compositionally biased region" description="Basic and acidic residues" evidence="1">
    <location>
        <begin position="548"/>
        <end position="561"/>
    </location>
</feature>
<dbReference type="AlphaFoldDB" id="U2V048"/>
<keyword evidence="4" id="KW-1185">Reference proteome</keyword>
<dbReference type="eggNOG" id="COG2898">
    <property type="taxonomic scope" value="Bacteria"/>
</dbReference>
<keyword evidence="2" id="KW-0472">Membrane</keyword>
<evidence type="ECO:0000313" key="3">
    <source>
        <dbReference type="EMBL" id="ERL08727.1"/>
    </source>
</evidence>